<dbReference type="Proteomes" id="UP000075880">
    <property type="component" value="Unassembled WGS sequence"/>
</dbReference>
<organism evidence="2 3">
    <name type="scientific">Anopheles atroparvus</name>
    <name type="common">European mosquito</name>
    <dbReference type="NCBI Taxonomy" id="41427"/>
    <lineage>
        <taxon>Eukaryota</taxon>
        <taxon>Metazoa</taxon>
        <taxon>Ecdysozoa</taxon>
        <taxon>Arthropoda</taxon>
        <taxon>Hexapoda</taxon>
        <taxon>Insecta</taxon>
        <taxon>Pterygota</taxon>
        <taxon>Neoptera</taxon>
        <taxon>Endopterygota</taxon>
        <taxon>Diptera</taxon>
        <taxon>Nematocera</taxon>
        <taxon>Culicoidea</taxon>
        <taxon>Culicidae</taxon>
        <taxon>Anophelinae</taxon>
        <taxon>Anopheles</taxon>
    </lineage>
</organism>
<dbReference type="GO" id="GO:0005615">
    <property type="term" value="C:extracellular space"/>
    <property type="evidence" value="ECO:0007669"/>
    <property type="project" value="TreeGrafter"/>
</dbReference>
<dbReference type="PANTHER" id="PTHR39075">
    <property type="entry name" value="FI19908P1"/>
    <property type="match status" value="1"/>
</dbReference>
<protein>
    <submittedName>
        <fullName evidence="2">Uncharacterized protein</fullName>
    </submittedName>
</protein>
<proteinExistence type="predicted"/>
<dbReference type="AlphaFoldDB" id="A0AAG5D6X3"/>
<evidence type="ECO:0000256" key="1">
    <source>
        <dbReference type="SAM" id="MobiDB-lite"/>
    </source>
</evidence>
<feature type="region of interest" description="Disordered" evidence="1">
    <location>
        <begin position="1"/>
        <end position="27"/>
    </location>
</feature>
<keyword evidence="3" id="KW-1185">Reference proteome</keyword>
<evidence type="ECO:0000313" key="3">
    <source>
        <dbReference type="Proteomes" id="UP000075880"/>
    </source>
</evidence>
<name>A0AAG5D6X3_ANOAO</name>
<dbReference type="PANTHER" id="PTHR39075:SF1">
    <property type="entry name" value="FI19908P1"/>
    <property type="match status" value="1"/>
</dbReference>
<sequence length="382" mass="41475">MIGYSGNNRGQLTGDGPEPGSKHKFNPAAKPFMCQWKRCAVSSGGTGNQKKAEAPREQDIAYIGPTHLPVNTRIWSSISSYSLEDIARTYPPVARAAQSQQLAKVFPVVTNGFSNAYPVNKTHHASCPANQAPFGPILLSNGVIQLSLRDSILVELTLSSVKVINPKKNIAISVSVDTTAAAMHHPNGVVFQNGAQVEIVACDAKKSNNFIRFAKMWQKGISFTSQGCAVIYLVDSAGTRTTSDLIGMDLRSNYVDQVFFSDVTSDAETMDALEQVVRRSNYHLGSEGSLVYQINNCRITQGSDGLVKLSCQNNQYSIRTSPSNGSATVTTPGIHCTASLGATSHLFVRREERRMHFDGAVFIVRNAGHSAGFDELNRLRVY</sequence>
<accession>A0AAG5D6X3</accession>
<feature type="compositionally biased region" description="Polar residues" evidence="1">
    <location>
        <begin position="1"/>
        <end position="11"/>
    </location>
</feature>
<reference evidence="2" key="1">
    <citation type="submission" date="2024-04" db="UniProtKB">
        <authorList>
            <consortium name="EnsemblMetazoa"/>
        </authorList>
    </citation>
    <scope>IDENTIFICATION</scope>
    <source>
        <strain evidence="2">EBRO</strain>
    </source>
</reference>
<evidence type="ECO:0000313" key="2">
    <source>
        <dbReference type="EnsemblMetazoa" id="ENSAATROPP006891"/>
    </source>
</evidence>
<dbReference type="EnsemblMetazoa" id="ENSAATROPT007682">
    <property type="protein sequence ID" value="ENSAATROPP006891"/>
    <property type="gene ID" value="ENSAATROPG006260"/>
</dbReference>